<evidence type="ECO:0000256" key="1">
    <source>
        <dbReference type="SAM" id="SignalP"/>
    </source>
</evidence>
<dbReference type="AlphaFoldDB" id="A0A5J5GIA6"/>
<proteinExistence type="predicted"/>
<evidence type="ECO:0000313" key="3">
    <source>
        <dbReference type="Proteomes" id="UP000326554"/>
    </source>
</evidence>
<gene>
    <name evidence="2" type="ORF">F3S47_10510</name>
</gene>
<feature type="chain" id="PRO_5023909686" evidence="1">
    <location>
        <begin position="22"/>
        <end position="433"/>
    </location>
</feature>
<sequence length="433" mass="46309">MRLFRRAALVAVLAAAPAAEAQTVDLALRIARLALDLREDQRTGSVTEAAQDLDRELTALIDRQISAPEMAGLLDQRLDAFELRRVQRTVAGAALRLETCRQSAADCSAELAEIDTILRRTASELAATPVSAATVALLERARSVHMGVLAEREAPEAERALLREAYARYYATLSAGSPGSASGNARSDLLASLAETLEIDPVELDLSRHDSLPPALNELLAEEGAPLILAGLRAHFDGGLRYLDAQAGAGQATVYFNCRLNRDRARLFGGRVAPFVHYEPLDDLVEDEAEFRAAGAPVPGDPYELIWLGATLSVSGEELAPAAAEYALVDETAQSFVLPFGGDYYQSGSLGQTPPVPLLGAPTEGVMLDRLGVYPWREGPCTLTDGLILDEAEAGLRALEESLSERAAEAVRVVEALVELERVRSVAETLSSG</sequence>
<keyword evidence="3" id="KW-1185">Reference proteome</keyword>
<organism evidence="2 3">
    <name type="scientific">Histidinibacterium aquaticum</name>
    <dbReference type="NCBI Taxonomy" id="2613962"/>
    <lineage>
        <taxon>Bacteria</taxon>
        <taxon>Pseudomonadati</taxon>
        <taxon>Pseudomonadota</taxon>
        <taxon>Alphaproteobacteria</taxon>
        <taxon>Rhodobacterales</taxon>
        <taxon>Paracoccaceae</taxon>
        <taxon>Histidinibacterium</taxon>
    </lineage>
</organism>
<comment type="caution">
    <text evidence="2">The sequence shown here is derived from an EMBL/GenBank/DDBJ whole genome shotgun (WGS) entry which is preliminary data.</text>
</comment>
<dbReference type="Proteomes" id="UP000326554">
    <property type="component" value="Unassembled WGS sequence"/>
</dbReference>
<name>A0A5J5GIA6_9RHOB</name>
<reference evidence="2 3" key="1">
    <citation type="submission" date="2019-09" db="EMBL/GenBank/DDBJ databases">
        <authorList>
            <person name="Park J.-S."/>
            <person name="Choi H.-J."/>
        </authorList>
    </citation>
    <scope>NUCLEOTIDE SEQUENCE [LARGE SCALE GENOMIC DNA]</scope>
    <source>
        <strain evidence="2 3">176SS1-4</strain>
    </source>
</reference>
<feature type="signal peptide" evidence="1">
    <location>
        <begin position="1"/>
        <end position="21"/>
    </location>
</feature>
<protein>
    <submittedName>
        <fullName evidence="2">Uncharacterized protein</fullName>
    </submittedName>
</protein>
<accession>A0A5J5GIA6</accession>
<keyword evidence="1" id="KW-0732">Signal</keyword>
<evidence type="ECO:0000313" key="2">
    <source>
        <dbReference type="EMBL" id="KAA9007941.1"/>
    </source>
</evidence>
<dbReference type="RefSeq" id="WP_150445224.1">
    <property type="nucleotide sequence ID" value="NZ_VYQE01000003.1"/>
</dbReference>
<dbReference type="EMBL" id="VYQE01000003">
    <property type="protein sequence ID" value="KAA9007941.1"/>
    <property type="molecule type" value="Genomic_DNA"/>
</dbReference>